<dbReference type="STRING" id="1676925.ENSPKIP00000039991"/>
<sequence length="127" mass="13722">SLQKLCQSKMRSLRPAMQSLGRAVAPGDIVTKGDVESCLQRLFDCVDQELPGQARPGAAEHTVRLLFKLFDREQTGTVFLHAVEAVMIALSGDVLSAKHAGSPLCTHICKCFSGFSDSPFRLSSTSL</sequence>
<dbReference type="Proteomes" id="UP000261540">
    <property type="component" value="Unplaced"/>
</dbReference>
<evidence type="ECO:0000313" key="1">
    <source>
        <dbReference type="Ensembl" id="ENSPKIP00000039991.1"/>
    </source>
</evidence>
<evidence type="ECO:0000313" key="2">
    <source>
        <dbReference type="Proteomes" id="UP000261540"/>
    </source>
</evidence>
<name>A0A3B3TCF6_9TELE</name>
<dbReference type="GeneTree" id="ENSGT00940000178777"/>
<dbReference type="AlphaFoldDB" id="A0A3B3TCF6"/>
<reference evidence="1" key="2">
    <citation type="submission" date="2025-09" db="UniProtKB">
        <authorList>
            <consortium name="Ensembl"/>
        </authorList>
    </citation>
    <scope>IDENTIFICATION</scope>
</reference>
<organism evidence="1 2">
    <name type="scientific">Paramormyrops kingsleyae</name>
    <dbReference type="NCBI Taxonomy" id="1676925"/>
    <lineage>
        <taxon>Eukaryota</taxon>
        <taxon>Metazoa</taxon>
        <taxon>Chordata</taxon>
        <taxon>Craniata</taxon>
        <taxon>Vertebrata</taxon>
        <taxon>Euteleostomi</taxon>
        <taxon>Actinopterygii</taxon>
        <taxon>Neopterygii</taxon>
        <taxon>Teleostei</taxon>
        <taxon>Osteoglossocephala</taxon>
        <taxon>Osteoglossomorpha</taxon>
        <taxon>Osteoglossiformes</taxon>
        <taxon>Mormyridae</taxon>
        <taxon>Paramormyrops</taxon>
    </lineage>
</organism>
<proteinExistence type="predicted"/>
<protein>
    <recommendedName>
        <fullName evidence="3">EF-hand domain-containing protein</fullName>
    </recommendedName>
</protein>
<reference evidence="1" key="1">
    <citation type="submission" date="2025-08" db="UniProtKB">
        <authorList>
            <consortium name="Ensembl"/>
        </authorList>
    </citation>
    <scope>IDENTIFICATION</scope>
</reference>
<dbReference type="Ensembl" id="ENSPKIT00000021005.1">
    <property type="protein sequence ID" value="ENSPKIP00000039991.1"/>
    <property type="gene ID" value="ENSPKIG00000017134.1"/>
</dbReference>
<accession>A0A3B3TCF6</accession>
<evidence type="ECO:0008006" key="3">
    <source>
        <dbReference type="Google" id="ProtNLM"/>
    </source>
</evidence>
<keyword evidence="2" id="KW-1185">Reference proteome</keyword>